<dbReference type="InterPro" id="IPR053240">
    <property type="entry name" value="VTT_domain"/>
</dbReference>
<evidence type="ECO:0000313" key="10">
    <source>
        <dbReference type="EMBL" id="PRW20702.1"/>
    </source>
</evidence>
<feature type="transmembrane region" description="Helical" evidence="8">
    <location>
        <begin position="492"/>
        <end position="513"/>
    </location>
</feature>
<dbReference type="PANTHER" id="PTHR46826:SF1">
    <property type="entry name" value="TVP38_TMEM64 FAMILY MEMBRANE PROTEIN YDJX"/>
    <property type="match status" value="1"/>
</dbReference>
<dbReference type="PANTHER" id="PTHR46826">
    <property type="match status" value="1"/>
</dbReference>
<feature type="transmembrane region" description="Helical" evidence="8">
    <location>
        <begin position="192"/>
        <end position="212"/>
    </location>
</feature>
<gene>
    <name evidence="10" type="ORF">C2E21_8831</name>
</gene>
<feature type="transmembrane region" description="Helical" evidence="8">
    <location>
        <begin position="406"/>
        <end position="434"/>
    </location>
</feature>
<dbReference type="EMBL" id="LHPG02000022">
    <property type="protein sequence ID" value="PRW20702.1"/>
    <property type="molecule type" value="Genomic_DNA"/>
</dbReference>
<dbReference type="Proteomes" id="UP000239899">
    <property type="component" value="Unassembled WGS sequence"/>
</dbReference>
<name>A0A2P6TDJ5_CHLSO</name>
<dbReference type="AlphaFoldDB" id="A0A2P6TDJ5"/>
<feature type="domain" description="VTT" evidence="9">
    <location>
        <begin position="398"/>
        <end position="515"/>
    </location>
</feature>
<feature type="transmembrane region" description="Helical" evidence="8">
    <location>
        <begin position="95"/>
        <end position="114"/>
    </location>
</feature>
<feature type="transmembrane region" description="Helical" evidence="8">
    <location>
        <begin position="134"/>
        <end position="157"/>
    </location>
</feature>
<dbReference type="InterPro" id="IPR032816">
    <property type="entry name" value="VTT_dom"/>
</dbReference>
<protein>
    <submittedName>
        <fullName evidence="10">TVP38 TMEM64 family membrane slr0305 isoform B</fullName>
    </submittedName>
</protein>
<evidence type="ECO:0000256" key="1">
    <source>
        <dbReference type="ARBA" id="ARBA00004141"/>
    </source>
</evidence>
<dbReference type="OrthoDB" id="416555at2759"/>
<reference evidence="10 11" key="1">
    <citation type="journal article" date="2018" name="Plant J.">
        <title>Genome sequences of Chlorella sorokiniana UTEX 1602 and Micractinium conductrix SAG 241.80: implications to maltose excretion by a green alga.</title>
        <authorList>
            <person name="Arriola M.B."/>
            <person name="Velmurugan N."/>
            <person name="Zhang Y."/>
            <person name="Plunkett M.H."/>
            <person name="Hondzo H."/>
            <person name="Barney B.M."/>
        </authorList>
    </citation>
    <scope>NUCLEOTIDE SEQUENCE [LARGE SCALE GENOMIC DNA]</scope>
    <source>
        <strain evidence="11">UTEX 1602</strain>
    </source>
</reference>
<feature type="transmembrane region" description="Helical" evidence="8">
    <location>
        <begin position="219"/>
        <end position="241"/>
    </location>
</feature>
<keyword evidence="5 8" id="KW-1133">Transmembrane helix</keyword>
<evidence type="ECO:0000256" key="7">
    <source>
        <dbReference type="SAM" id="MobiDB-lite"/>
    </source>
</evidence>
<dbReference type="SUPFAM" id="SSF103481">
    <property type="entry name" value="Multidrug resistance efflux transporter EmrE"/>
    <property type="match status" value="1"/>
</dbReference>
<comment type="subcellular location">
    <subcellularLocation>
        <location evidence="1">Membrane</location>
        <topology evidence="1">Multi-pass membrane protein</topology>
    </subcellularLocation>
</comment>
<evidence type="ECO:0000313" key="11">
    <source>
        <dbReference type="Proteomes" id="UP000239899"/>
    </source>
</evidence>
<evidence type="ECO:0000256" key="6">
    <source>
        <dbReference type="ARBA" id="ARBA00023136"/>
    </source>
</evidence>
<keyword evidence="11" id="KW-1185">Reference proteome</keyword>
<evidence type="ECO:0000256" key="5">
    <source>
        <dbReference type="ARBA" id="ARBA00022989"/>
    </source>
</evidence>
<evidence type="ECO:0000259" key="9">
    <source>
        <dbReference type="Pfam" id="PF09335"/>
    </source>
</evidence>
<feature type="compositionally biased region" description="Gly residues" evidence="7">
    <location>
        <begin position="318"/>
        <end position="327"/>
    </location>
</feature>
<evidence type="ECO:0000256" key="8">
    <source>
        <dbReference type="SAM" id="Phobius"/>
    </source>
</evidence>
<sequence length="569" mass="59286">MLRIPLEHKASFLAIGFVEAVASLLGFVGAARLPGVVLPLLGQTILIWQVLLATLVLKKRLGAPQFLGVGLVLAGVCLAAWPADPAGSPLAGVHPVFPMIYVFSMLLPAVDTVLKEFVFTRARLKLGTDLDLFVMNTSASVLQAMFVFLLLPITLAARGMSIAGLPSYIADGWQCFRGLTPSCGSDCSGAPLLPLCYVALNLLFNISALDLIRQAGNVAMSLVMSSVVPLTIVCFTIPFPFLPPSPPLGQWFGLEMLLSAHCAALPPPARLAVLAPGRPGWRRSGATRPCSKPAASSSSEGSSSFEDDGAPRRRGSPAVGGVGGSMDEGGPTGGLSSKIMASAGIIGGLVLLAGGTLLLRDQVSDFIDHFTTLVENWGPLGYAAYILVYAALEILALPAIPLTMTAGAIFGTVPGTCVVSVAATIASTVAFLIARYVARDRVQQYAKNHPKFAAIDAAIGKDGLRVVLLLRLSPLLPLAASNYLYGLTSVDLRSYVLGSWLGMLPGTAAYVAAGRYSKELLEGGVSLEGAGWKAAVALGVSLLAIGYVGRLATKAVEEYQEAEASIKEG</sequence>
<evidence type="ECO:0000256" key="4">
    <source>
        <dbReference type="ARBA" id="ARBA00022692"/>
    </source>
</evidence>
<dbReference type="GO" id="GO:0016020">
    <property type="term" value="C:membrane"/>
    <property type="evidence" value="ECO:0007669"/>
    <property type="project" value="UniProtKB-SubCell"/>
</dbReference>
<accession>A0A2P6TDJ5</accession>
<comment type="caution">
    <text evidence="10">The sequence shown here is derived from an EMBL/GenBank/DDBJ whole genome shotgun (WGS) entry which is preliminary data.</text>
</comment>
<evidence type="ECO:0000256" key="2">
    <source>
        <dbReference type="ARBA" id="ARBA00006690"/>
    </source>
</evidence>
<dbReference type="Pfam" id="PF09335">
    <property type="entry name" value="VTT_dom"/>
    <property type="match status" value="1"/>
</dbReference>
<dbReference type="Pfam" id="PF08627">
    <property type="entry name" value="CRT-like"/>
    <property type="match status" value="1"/>
</dbReference>
<keyword evidence="4 8" id="KW-0812">Transmembrane</keyword>
<dbReference type="InterPro" id="IPR037185">
    <property type="entry name" value="EmrE-like"/>
</dbReference>
<proteinExistence type="inferred from homology"/>
<feature type="transmembrane region" description="Helical" evidence="8">
    <location>
        <begin position="339"/>
        <end position="359"/>
    </location>
</feature>
<comment type="similarity">
    <text evidence="2">Belongs to the CRT-like transporter family.</text>
</comment>
<dbReference type="STRING" id="3076.A0A2P6TDJ5"/>
<keyword evidence="6 8" id="KW-0472">Membrane</keyword>
<feature type="transmembrane region" description="Helical" evidence="8">
    <location>
        <begin position="66"/>
        <end position="83"/>
    </location>
</feature>
<evidence type="ECO:0000256" key="3">
    <source>
        <dbReference type="ARBA" id="ARBA00022448"/>
    </source>
</evidence>
<feature type="region of interest" description="Disordered" evidence="7">
    <location>
        <begin position="283"/>
        <end position="327"/>
    </location>
</feature>
<organism evidence="10 11">
    <name type="scientific">Chlorella sorokiniana</name>
    <name type="common">Freshwater green alga</name>
    <dbReference type="NCBI Taxonomy" id="3076"/>
    <lineage>
        <taxon>Eukaryota</taxon>
        <taxon>Viridiplantae</taxon>
        <taxon>Chlorophyta</taxon>
        <taxon>core chlorophytes</taxon>
        <taxon>Trebouxiophyceae</taxon>
        <taxon>Chlorellales</taxon>
        <taxon>Chlorellaceae</taxon>
        <taxon>Chlorella clade</taxon>
        <taxon>Chlorella</taxon>
    </lineage>
</organism>
<feature type="transmembrane region" description="Helical" evidence="8">
    <location>
        <begin position="12"/>
        <end position="31"/>
    </location>
</feature>
<feature type="transmembrane region" description="Helical" evidence="8">
    <location>
        <begin position="37"/>
        <end position="57"/>
    </location>
</feature>
<keyword evidence="3" id="KW-0813">Transport</keyword>
<feature type="transmembrane region" description="Helical" evidence="8">
    <location>
        <begin position="380"/>
        <end position="400"/>
    </location>
</feature>
<dbReference type="InterPro" id="IPR013936">
    <property type="entry name" value="CRT-like"/>
</dbReference>